<evidence type="ECO:0000313" key="4">
    <source>
        <dbReference type="WBParaSite" id="EgrG_000718900"/>
    </source>
</evidence>
<reference evidence="4" key="3">
    <citation type="submission" date="2020-10" db="UniProtKB">
        <authorList>
            <consortium name="WormBaseParasite"/>
        </authorList>
    </citation>
    <scope>IDENTIFICATION</scope>
</reference>
<reference evidence="2" key="2">
    <citation type="submission" date="2014-06" db="EMBL/GenBank/DDBJ databases">
        <authorList>
            <person name="Aslett M."/>
        </authorList>
    </citation>
    <scope>NUCLEOTIDE SEQUENCE</scope>
</reference>
<feature type="signal peptide" evidence="1">
    <location>
        <begin position="1"/>
        <end position="19"/>
    </location>
</feature>
<evidence type="ECO:0000256" key="1">
    <source>
        <dbReference type="SAM" id="SignalP"/>
    </source>
</evidence>
<gene>
    <name evidence="2" type="ORF">EgrG_000718900</name>
</gene>
<dbReference type="AlphaFoldDB" id="A0A068X0K6"/>
<feature type="chain" id="PRO_5041035601" evidence="1">
    <location>
        <begin position="20"/>
        <end position="156"/>
    </location>
</feature>
<evidence type="ECO:0000313" key="3">
    <source>
        <dbReference type="Proteomes" id="UP000492820"/>
    </source>
</evidence>
<proteinExistence type="predicted"/>
<evidence type="ECO:0000313" key="2">
    <source>
        <dbReference type="EMBL" id="CDS23498.1"/>
    </source>
</evidence>
<dbReference type="Proteomes" id="UP000492820">
    <property type="component" value="Unassembled WGS sequence"/>
</dbReference>
<organism evidence="2">
    <name type="scientific">Echinococcus granulosus</name>
    <name type="common">Hydatid tapeworm</name>
    <dbReference type="NCBI Taxonomy" id="6210"/>
    <lineage>
        <taxon>Eukaryota</taxon>
        <taxon>Metazoa</taxon>
        <taxon>Spiralia</taxon>
        <taxon>Lophotrochozoa</taxon>
        <taxon>Platyhelminthes</taxon>
        <taxon>Cestoda</taxon>
        <taxon>Eucestoda</taxon>
        <taxon>Cyclophyllidea</taxon>
        <taxon>Taeniidae</taxon>
        <taxon>Echinococcus</taxon>
        <taxon>Echinococcus granulosus group</taxon>
    </lineage>
</organism>
<dbReference type="WBParaSite" id="EgrG_000718900">
    <property type="protein sequence ID" value="EgrG_000718900"/>
    <property type="gene ID" value="EgrG_000718900"/>
</dbReference>
<protein>
    <submittedName>
        <fullName evidence="4">Expressed conserved protein</fullName>
    </submittedName>
</protein>
<sequence length="156" mass="17312">MRQVALSLLLLLEAASLHAESSDFEPMFQHFLTLKEATFREMLERENDIAELMADVSDGFSPPDFMDGLICYTCDDCEKELEIHESSAICNECFTKVLSDGQIIRGCNVESRTACTTGHKARISCCKSDYCNGAGKLRVFSTCLLILGLTAVNRLL</sequence>
<accession>A0A068X0K6</accession>
<name>A0A068X0K6_ECHGR</name>
<dbReference type="EMBL" id="LK028591">
    <property type="protein sequence ID" value="CDS23498.1"/>
    <property type="molecule type" value="Genomic_DNA"/>
</dbReference>
<keyword evidence="1" id="KW-0732">Signal</keyword>
<reference evidence="2 3" key="1">
    <citation type="journal article" date="2013" name="Nature">
        <title>The genomes of four tapeworm species reveal adaptations to parasitism.</title>
        <authorList>
            <person name="Tsai I.J."/>
            <person name="Zarowiecki M."/>
            <person name="Holroyd N."/>
            <person name="Garciarrubio A."/>
            <person name="Sanchez-Flores A."/>
            <person name="Brooks K.L."/>
            <person name="Tracey A."/>
            <person name="Bobes R.J."/>
            <person name="Fragoso G."/>
            <person name="Sciutto E."/>
            <person name="Aslett M."/>
            <person name="Beasley H."/>
            <person name="Bennett H.M."/>
            <person name="Cai J."/>
            <person name="Camicia F."/>
            <person name="Clark R."/>
            <person name="Cucher M."/>
            <person name="De Silva N."/>
            <person name="Day T.A."/>
            <person name="Deplazes P."/>
            <person name="Estrada K."/>
            <person name="Fernandez C."/>
            <person name="Holland P.W."/>
            <person name="Hou J."/>
            <person name="Hu S."/>
            <person name="Huckvale T."/>
            <person name="Hung S.S."/>
            <person name="Kamenetzky L."/>
            <person name="Keane J.A."/>
            <person name="Kiss F."/>
            <person name="Koziol U."/>
            <person name="Lambert O."/>
            <person name="Liu K."/>
            <person name="Luo X."/>
            <person name="Luo Y."/>
            <person name="Macchiaroli N."/>
            <person name="Nichol S."/>
            <person name="Paps J."/>
            <person name="Parkinson J."/>
            <person name="Pouchkina-Stantcheva N."/>
            <person name="Riddiford N."/>
            <person name="Rosenzvit M."/>
            <person name="Salinas G."/>
            <person name="Wasmuth J.D."/>
            <person name="Zamanian M."/>
            <person name="Zheng Y."/>
            <person name="Cai X."/>
            <person name="Soberon X."/>
            <person name="Olson P.D."/>
            <person name="Laclette J.P."/>
            <person name="Brehm K."/>
            <person name="Berriman M."/>
            <person name="Garciarrubio A."/>
            <person name="Bobes R.J."/>
            <person name="Fragoso G."/>
            <person name="Sanchez-Flores A."/>
            <person name="Estrada K."/>
            <person name="Cevallos M.A."/>
            <person name="Morett E."/>
            <person name="Gonzalez V."/>
            <person name="Portillo T."/>
            <person name="Ochoa-Leyva A."/>
            <person name="Jose M.V."/>
            <person name="Sciutto E."/>
            <person name="Landa A."/>
            <person name="Jimenez L."/>
            <person name="Valdes V."/>
            <person name="Carrero J.C."/>
            <person name="Larralde C."/>
            <person name="Morales-Montor J."/>
            <person name="Limon-Lason J."/>
            <person name="Soberon X."/>
            <person name="Laclette J.P."/>
        </authorList>
    </citation>
    <scope>NUCLEOTIDE SEQUENCE [LARGE SCALE GENOMIC DNA]</scope>
</reference>